<name>A0A7T6ZN07_9CAUD</name>
<organism evidence="1 2">
    <name type="scientific">Providencia phage PSTRCR_114</name>
    <dbReference type="NCBI Taxonomy" id="2800824"/>
    <lineage>
        <taxon>Viruses</taxon>
        <taxon>Duplodnaviria</taxon>
        <taxon>Heunggongvirae</taxon>
        <taxon>Uroviricota</taxon>
        <taxon>Caudoviricetes</taxon>
        <taxon>Autographivirales</taxon>
        <taxon>Autoscriptoviridae</taxon>
        <taxon>Slopekvirinae</taxon>
        <taxon>Kakivirus</taxon>
        <taxon>Kakivirus PSTRCR114</taxon>
    </lineage>
</organism>
<protein>
    <submittedName>
        <fullName evidence="1">Uncharacterized protein</fullName>
    </submittedName>
</protein>
<dbReference type="Proteomes" id="UP000595806">
    <property type="component" value="Segment"/>
</dbReference>
<keyword evidence="2" id="KW-1185">Reference proteome</keyword>
<reference evidence="1 2" key="1">
    <citation type="submission" date="2020-12" db="EMBL/GenBank/DDBJ databases">
        <authorList>
            <person name="Rakov C."/>
            <person name="Alkalay-Oren S."/>
            <person name="Coppenhagen-Glazer S."/>
            <person name="Hazan R."/>
        </authorList>
    </citation>
    <scope>NUCLEOTIDE SEQUENCE [LARGE SCALE GENOMIC DNA]</scope>
</reference>
<sequence length="191" mass="21614">MSNLKVGDKVRLVHDILGFKEGQVVEVFQLFGDGIHLFKGANTEYKHCDGEEGAWLEPQRYKVLYSTPAHPHADLMLKYAQIAQYDDKPWEQFEYLASDGTWVTKNESSPFRSSSKYRLKPQTLVVQIGQTWVSRSNGQEVQVFGKPYPSEGGCGEVGKWVIGVVLDESINLVTTVVISEVDLIHHFKLKK</sequence>
<evidence type="ECO:0000313" key="1">
    <source>
        <dbReference type="EMBL" id="QQK88456.1"/>
    </source>
</evidence>
<evidence type="ECO:0000313" key="2">
    <source>
        <dbReference type="Proteomes" id="UP000595806"/>
    </source>
</evidence>
<dbReference type="EMBL" id="MW358930">
    <property type="protein sequence ID" value="QQK88456.1"/>
    <property type="molecule type" value="Genomic_DNA"/>
</dbReference>
<proteinExistence type="predicted"/>
<accession>A0A7T6ZN07</accession>